<reference evidence="1" key="1">
    <citation type="submission" date="2020-02" db="EMBL/GenBank/DDBJ databases">
        <authorList>
            <person name="Meier V. D."/>
        </authorList>
    </citation>
    <scope>NUCLEOTIDE SEQUENCE</scope>
    <source>
        <strain evidence="1">AVDCRST_MAG05</strain>
    </source>
</reference>
<organism evidence="1">
    <name type="scientific">uncultured Rubrobacteraceae bacterium</name>
    <dbReference type="NCBI Taxonomy" id="349277"/>
    <lineage>
        <taxon>Bacteria</taxon>
        <taxon>Bacillati</taxon>
        <taxon>Actinomycetota</taxon>
        <taxon>Rubrobacteria</taxon>
        <taxon>Rubrobacterales</taxon>
        <taxon>Rubrobacteraceae</taxon>
        <taxon>environmental samples</taxon>
    </lineage>
</organism>
<evidence type="ECO:0000313" key="1">
    <source>
        <dbReference type="EMBL" id="CAA9530268.1"/>
    </source>
</evidence>
<proteinExistence type="predicted"/>
<sequence>MPGFYPAHPSERRSSAQAAACGSHIIVVRFYLNEQGVIESGYAQAFGSEAGGRTFLSAPYAASAGANVEDEPEEAMPNGGIFLVHFEEGVIELAGRVATSGTVTTRCARHAQDELSRILAFGKRRSAPVRGTVLRLRGRERR</sequence>
<accession>A0A6J4TSY3</accession>
<gene>
    <name evidence="1" type="ORF">AVDCRST_MAG05-4355</name>
</gene>
<dbReference type="AlphaFoldDB" id="A0A6J4TSY3"/>
<protein>
    <submittedName>
        <fullName evidence="1">Uncharacterized protein</fullName>
    </submittedName>
</protein>
<name>A0A6J4TSY3_9ACTN</name>
<dbReference type="EMBL" id="CADCVM010000474">
    <property type="protein sequence ID" value="CAA9530268.1"/>
    <property type="molecule type" value="Genomic_DNA"/>
</dbReference>